<dbReference type="RefSeq" id="WP_341744720.1">
    <property type="nucleotide sequence ID" value="NZ_CP151407.1"/>
</dbReference>
<evidence type="ECO:0000313" key="11">
    <source>
        <dbReference type="Proteomes" id="UP001479520"/>
    </source>
</evidence>
<comment type="catalytic activity">
    <reaction evidence="1">
        <text>Hydrolyzes single-stranded DNA or mismatched double-stranded DNA and polynucleotides, releasing free uracil.</text>
        <dbReference type="EC" id="3.2.2.27"/>
    </reaction>
</comment>
<geneLocation type="plasmid" evidence="10 11">
    <name>unnamed1</name>
</geneLocation>
<dbReference type="Gene3D" id="3.40.470.10">
    <property type="entry name" value="Uracil-DNA glycosylase-like domain"/>
    <property type="match status" value="1"/>
</dbReference>
<evidence type="ECO:0000256" key="8">
    <source>
        <dbReference type="ARBA" id="ARBA00023204"/>
    </source>
</evidence>
<organism evidence="10 11">
    <name type="scientific">Azonexus hydrophilus</name>
    <dbReference type="NCBI Taxonomy" id="418702"/>
    <lineage>
        <taxon>Bacteria</taxon>
        <taxon>Pseudomonadati</taxon>
        <taxon>Pseudomonadota</taxon>
        <taxon>Betaproteobacteria</taxon>
        <taxon>Rhodocyclales</taxon>
        <taxon>Azonexaceae</taxon>
        <taxon>Azonexus</taxon>
    </lineage>
</organism>
<accession>A0ABZ2XL92</accession>
<comment type="similarity">
    <text evidence="3">Belongs to the uracil-DNA glycosylase (UDG) superfamily. UNG family.</text>
</comment>
<evidence type="ECO:0000256" key="7">
    <source>
        <dbReference type="ARBA" id="ARBA00022801"/>
    </source>
</evidence>
<dbReference type="EMBL" id="CP151407">
    <property type="protein sequence ID" value="WZJ23381.1"/>
    <property type="molecule type" value="Genomic_DNA"/>
</dbReference>
<keyword evidence="11" id="KW-1185">Reference proteome</keyword>
<dbReference type="InterPro" id="IPR002043">
    <property type="entry name" value="UDG_fam1"/>
</dbReference>
<gene>
    <name evidence="10" type="ORF">AADV58_18405</name>
</gene>
<sequence length="109" mass="11748">MTRWADQGVLLANTALTTVEGEMKAHSSLWAEFTEAWVRALGNDGTPRVWVLWGGDAKAFAPLIGEGNVIVSSAHPSPLSARRGFFGSKPFSKVNEALAKLGRDPIAWV</sequence>
<dbReference type="Proteomes" id="UP001479520">
    <property type="component" value="Plasmid unnamed1"/>
</dbReference>
<evidence type="ECO:0000259" key="9">
    <source>
        <dbReference type="Pfam" id="PF03167"/>
    </source>
</evidence>
<dbReference type="Pfam" id="PF03167">
    <property type="entry name" value="UDG"/>
    <property type="match status" value="1"/>
</dbReference>
<keyword evidence="7" id="KW-0378">Hydrolase</keyword>
<evidence type="ECO:0000256" key="5">
    <source>
        <dbReference type="ARBA" id="ARBA00018429"/>
    </source>
</evidence>
<dbReference type="PANTHER" id="PTHR11264:SF0">
    <property type="entry name" value="URACIL-DNA GLYCOSYLASE"/>
    <property type="match status" value="1"/>
</dbReference>
<evidence type="ECO:0000313" key="10">
    <source>
        <dbReference type="EMBL" id="WZJ23381.1"/>
    </source>
</evidence>
<keyword evidence="8" id="KW-0234">DNA repair</keyword>
<evidence type="ECO:0000256" key="2">
    <source>
        <dbReference type="ARBA" id="ARBA00002631"/>
    </source>
</evidence>
<keyword evidence="10" id="KW-0614">Plasmid</keyword>
<dbReference type="SUPFAM" id="SSF52141">
    <property type="entry name" value="Uracil-DNA glycosylase-like"/>
    <property type="match status" value="1"/>
</dbReference>
<feature type="domain" description="Uracil-DNA glycosylase-like" evidence="9">
    <location>
        <begin position="3"/>
        <end position="98"/>
    </location>
</feature>
<keyword evidence="6" id="KW-0227">DNA damage</keyword>
<evidence type="ECO:0000256" key="1">
    <source>
        <dbReference type="ARBA" id="ARBA00001400"/>
    </source>
</evidence>
<dbReference type="CDD" id="cd10027">
    <property type="entry name" value="UDG-F1-like"/>
    <property type="match status" value="1"/>
</dbReference>
<evidence type="ECO:0000256" key="3">
    <source>
        <dbReference type="ARBA" id="ARBA00008184"/>
    </source>
</evidence>
<dbReference type="PANTHER" id="PTHR11264">
    <property type="entry name" value="URACIL-DNA GLYCOSYLASE"/>
    <property type="match status" value="1"/>
</dbReference>
<evidence type="ECO:0000256" key="6">
    <source>
        <dbReference type="ARBA" id="ARBA00022763"/>
    </source>
</evidence>
<dbReference type="InterPro" id="IPR005122">
    <property type="entry name" value="Uracil-DNA_glycosylase-like"/>
</dbReference>
<comment type="function">
    <text evidence="2">Excises uracil residues from the DNA which can arise as a result of misincorporation of dUMP residues by DNA polymerase or due to deamination of cytosine.</text>
</comment>
<reference evidence="10 11" key="1">
    <citation type="submission" date="2024-04" db="EMBL/GenBank/DDBJ databases">
        <title>Dissimilatory iodate-reducing microorganisms contribute to the enrichment of iodine in groundwater.</title>
        <authorList>
            <person name="Jiang Z."/>
        </authorList>
    </citation>
    <scope>NUCLEOTIDE SEQUENCE [LARGE SCALE GENOMIC DNA]</scope>
    <source>
        <strain evidence="10 11">NCP973</strain>
        <plasmid evidence="10 11">unnamed1</plasmid>
    </source>
</reference>
<evidence type="ECO:0000256" key="4">
    <source>
        <dbReference type="ARBA" id="ARBA00012030"/>
    </source>
</evidence>
<dbReference type="EC" id="3.2.2.27" evidence="4"/>
<proteinExistence type="inferred from homology"/>
<dbReference type="InterPro" id="IPR036895">
    <property type="entry name" value="Uracil-DNA_glycosylase-like_sf"/>
</dbReference>
<name>A0ABZ2XL92_9RHOO</name>
<protein>
    <recommendedName>
        <fullName evidence="5">Uracil-DNA glycosylase</fullName>
        <ecNumber evidence="4">3.2.2.27</ecNumber>
    </recommendedName>
</protein>